<dbReference type="AlphaFoldDB" id="A0A8X6PLZ0"/>
<feature type="region of interest" description="Disordered" evidence="1">
    <location>
        <begin position="87"/>
        <end position="107"/>
    </location>
</feature>
<feature type="non-terminal residue" evidence="2">
    <location>
        <position position="1"/>
    </location>
</feature>
<gene>
    <name evidence="2" type="ORF">NPIL_31231</name>
</gene>
<dbReference type="Proteomes" id="UP000887013">
    <property type="component" value="Unassembled WGS sequence"/>
</dbReference>
<evidence type="ECO:0000313" key="3">
    <source>
        <dbReference type="Proteomes" id="UP000887013"/>
    </source>
</evidence>
<name>A0A8X6PLZ0_NEPPI</name>
<evidence type="ECO:0000313" key="2">
    <source>
        <dbReference type="EMBL" id="GFT77835.1"/>
    </source>
</evidence>
<organism evidence="2 3">
    <name type="scientific">Nephila pilipes</name>
    <name type="common">Giant wood spider</name>
    <name type="synonym">Nephila maculata</name>
    <dbReference type="NCBI Taxonomy" id="299642"/>
    <lineage>
        <taxon>Eukaryota</taxon>
        <taxon>Metazoa</taxon>
        <taxon>Ecdysozoa</taxon>
        <taxon>Arthropoda</taxon>
        <taxon>Chelicerata</taxon>
        <taxon>Arachnida</taxon>
        <taxon>Araneae</taxon>
        <taxon>Araneomorphae</taxon>
        <taxon>Entelegynae</taxon>
        <taxon>Araneoidea</taxon>
        <taxon>Nephilidae</taxon>
        <taxon>Nephila</taxon>
    </lineage>
</organism>
<comment type="caution">
    <text evidence="2">The sequence shown here is derived from an EMBL/GenBank/DDBJ whole genome shotgun (WGS) entry which is preliminary data.</text>
</comment>
<dbReference type="EMBL" id="BMAW01022437">
    <property type="protein sequence ID" value="GFT77835.1"/>
    <property type="molecule type" value="Genomic_DNA"/>
</dbReference>
<sequence length="107" mass="11991">EMIIAKRNCSKKTKQTRKLCVAPQDPSQRLFNQNQTHNFQVSIRENKKSIVGRQPLQDHPFDNLLKSFALTPSILGKKAALNLFSNRNGTSQTKAQGNGIFSRPGDP</sequence>
<protein>
    <submittedName>
        <fullName evidence="2">Uncharacterized protein</fullName>
    </submittedName>
</protein>
<feature type="compositionally biased region" description="Polar residues" evidence="1">
    <location>
        <begin position="87"/>
        <end position="96"/>
    </location>
</feature>
<evidence type="ECO:0000256" key="1">
    <source>
        <dbReference type="SAM" id="MobiDB-lite"/>
    </source>
</evidence>
<accession>A0A8X6PLZ0</accession>
<reference evidence="2" key="1">
    <citation type="submission" date="2020-08" db="EMBL/GenBank/DDBJ databases">
        <title>Multicomponent nature underlies the extraordinary mechanical properties of spider dragline silk.</title>
        <authorList>
            <person name="Kono N."/>
            <person name="Nakamura H."/>
            <person name="Mori M."/>
            <person name="Yoshida Y."/>
            <person name="Ohtoshi R."/>
            <person name="Malay A.D."/>
            <person name="Moran D.A.P."/>
            <person name="Tomita M."/>
            <person name="Numata K."/>
            <person name="Arakawa K."/>
        </authorList>
    </citation>
    <scope>NUCLEOTIDE SEQUENCE</scope>
</reference>
<proteinExistence type="predicted"/>
<keyword evidence="3" id="KW-1185">Reference proteome</keyword>